<dbReference type="AlphaFoldDB" id="A0A2S7WVI3"/>
<feature type="transmembrane region" description="Helical" evidence="6">
    <location>
        <begin position="90"/>
        <end position="108"/>
    </location>
</feature>
<evidence type="ECO:0000256" key="4">
    <source>
        <dbReference type="ARBA" id="ARBA00022989"/>
    </source>
</evidence>
<dbReference type="Proteomes" id="UP000239068">
    <property type="component" value="Unassembled WGS sequence"/>
</dbReference>
<dbReference type="Gene3D" id="1.20.1250.20">
    <property type="entry name" value="MFS general substrate transporter like domains"/>
    <property type="match status" value="1"/>
</dbReference>
<dbReference type="SUPFAM" id="SSF103473">
    <property type="entry name" value="MFS general substrate transporter"/>
    <property type="match status" value="1"/>
</dbReference>
<evidence type="ECO:0000256" key="2">
    <source>
        <dbReference type="ARBA" id="ARBA00022448"/>
    </source>
</evidence>
<comment type="caution">
    <text evidence="8">The sequence shown here is derived from an EMBL/GenBank/DDBJ whole genome shotgun (WGS) entry which is preliminary data.</text>
</comment>
<feature type="transmembrane region" description="Helical" evidence="6">
    <location>
        <begin position="337"/>
        <end position="355"/>
    </location>
</feature>
<dbReference type="EMBL" id="MSCM01000001">
    <property type="protein sequence ID" value="PQJ81567.1"/>
    <property type="molecule type" value="Genomic_DNA"/>
</dbReference>
<organism evidence="8 9">
    <name type="scientific">Polaribacter glomeratus</name>
    <dbReference type="NCBI Taxonomy" id="102"/>
    <lineage>
        <taxon>Bacteria</taxon>
        <taxon>Pseudomonadati</taxon>
        <taxon>Bacteroidota</taxon>
        <taxon>Flavobacteriia</taxon>
        <taxon>Flavobacteriales</taxon>
        <taxon>Flavobacteriaceae</taxon>
    </lineage>
</organism>
<keyword evidence="9" id="KW-1185">Reference proteome</keyword>
<feature type="transmembrane region" description="Helical" evidence="6">
    <location>
        <begin position="21"/>
        <end position="38"/>
    </location>
</feature>
<feature type="domain" description="Major facilitator superfamily (MFS) profile" evidence="7">
    <location>
        <begin position="270"/>
        <end position="458"/>
    </location>
</feature>
<dbReference type="GO" id="GO:0022857">
    <property type="term" value="F:transmembrane transporter activity"/>
    <property type="evidence" value="ECO:0007669"/>
    <property type="project" value="InterPro"/>
</dbReference>
<sequence length="458" mass="51634">MLKIGDKKLINGWAFYDWANSVYSLVISTAVFPLYYSTVTDGKTVSFLWMKWDHPDSLYSYALSFSFLVVAFISPILSGIADYTGSKKKFMKFFCWMGGLSVASLFFFEGLDTVWIGIVFTILASIGFWASLVFYNAYLPEVAHQEQQDRASAKGFIYGYTGSVLLLILNLAMIMFPGVFGFDVSIDQVIRINGTEAEIAKAIKAVESAASSMASRVSFVLVGIWWIGFAQITFKRLPNDIYNKKPQADYIWRGFRELKIVAKEVMNLPVLKRFLISFFLLSIGVQTTILMAAIFGSTELGLPTMNLIVTILLVQIVAILGAFVFSRISEKWGNIKALKVTIFIWMIVCFAAFMLDKNQENVAYHFYSLGVLLGFVQGAIQSLTRSTYSKLLPETEDHATYFSFYDVTEKIAIVLGTFVYGFLYEITDSMQWSVLCLAIFFLASFIVLSTLKKTKHVY</sequence>
<feature type="transmembrane region" description="Helical" evidence="6">
    <location>
        <begin position="401"/>
        <end position="424"/>
    </location>
</feature>
<name>A0A2S7WVI3_9FLAO</name>
<evidence type="ECO:0000256" key="5">
    <source>
        <dbReference type="ARBA" id="ARBA00023136"/>
    </source>
</evidence>
<evidence type="ECO:0000259" key="7">
    <source>
        <dbReference type="PROSITE" id="PS50850"/>
    </source>
</evidence>
<dbReference type="PANTHER" id="PTHR23519:SF1">
    <property type="entry name" value="AUTOPHAGY-RELATED PROTEIN 22"/>
    <property type="match status" value="1"/>
</dbReference>
<feature type="transmembrane region" description="Helical" evidence="6">
    <location>
        <begin position="114"/>
        <end position="135"/>
    </location>
</feature>
<dbReference type="InterPro" id="IPR036259">
    <property type="entry name" value="MFS_trans_sf"/>
</dbReference>
<keyword evidence="3 6" id="KW-0812">Transmembrane</keyword>
<feature type="transmembrane region" description="Helical" evidence="6">
    <location>
        <begin position="430"/>
        <end position="451"/>
    </location>
</feature>
<reference evidence="8 9" key="1">
    <citation type="submission" date="2016-12" db="EMBL/GenBank/DDBJ databases">
        <title>Trade-off between light-utilization and light-protection in marine flavobacteria.</title>
        <authorList>
            <person name="Kumagai Y."/>
            <person name="Yoshizawa S."/>
            <person name="Kogure K."/>
            <person name="Iwasaki W."/>
        </authorList>
    </citation>
    <scope>NUCLEOTIDE SEQUENCE [LARGE SCALE GENOMIC DNA]</scope>
    <source>
        <strain evidence="8 9">ATCC 43844</strain>
    </source>
</reference>
<evidence type="ECO:0000256" key="6">
    <source>
        <dbReference type="SAM" id="Phobius"/>
    </source>
</evidence>
<comment type="subcellular location">
    <subcellularLocation>
        <location evidence="1">Endomembrane system</location>
        <topology evidence="1">Multi-pass membrane protein</topology>
    </subcellularLocation>
</comment>
<protein>
    <submittedName>
        <fullName evidence="8">MFS transporter</fullName>
    </submittedName>
</protein>
<feature type="transmembrane region" description="Helical" evidence="6">
    <location>
        <begin position="307"/>
        <end position="325"/>
    </location>
</feature>
<feature type="transmembrane region" description="Helical" evidence="6">
    <location>
        <begin position="58"/>
        <end position="78"/>
    </location>
</feature>
<dbReference type="PROSITE" id="PS50850">
    <property type="entry name" value="MFS"/>
    <property type="match status" value="1"/>
</dbReference>
<keyword evidence="2" id="KW-0813">Transport</keyword>
<feature type="transmembrane region" description="Helical" evidence="6">
    <location>
        <begin position="217"/>
        <end position="234"/>
    </location>
</feature>
<proteinExistence type="predicted"/>
<keyword evidence="5 6" id="KW-0472">Membrane</keyword>
<accession>A0A2S7WVI3</accession>
<gene>
    <name evidence="8" type="ORF">BTO16_02830</name>
</gene>
<dbReference type="PANTHER" id="PTHR23519">
    <property type="entry name" value="AUTOPHAGY-RELATED PROTEIN 22"/>
    <property type="match status" value="1"/>
</dbReference>
<dbReference type="RefSeq" id="WP_105020141.1">
    <property type="nucleotide sequence ID" value="NZ_MSCM01000001.1"/>
</dbReference>
<evidence type="ECO:0000256" key="1">
    <source>
        <dbReference type="ARBA" id="ARBA00004127"/>
    </source>
</evidence>
<evidence type="ECO:0000313" key="8">
    <source>
        <dbReference type="EMBL" id="PQJ81567.1"/>
    </source>
</evidence>
<dbReference type="InterPro" id="IPR050495">
    <property type="entry name" value="ATG22/LtaA_families"/>
</dbReference>
<dbReference type="OrthoDB" id="9768783at2"/>
<evidence type="ECO:0000256" key="3">
    <source>
        <dbReference type="ARBA" id="ARBA00022692"/>
    </source>
</evidence>
<evidence type="ECO:0000313" key="9">
    <source>
        <dbReference type="Proteomes" id="UP000239068"/>
    </source>
</evidence>
<dbReference type="InterPro" id="IPR020846">
    <property type="entry name" value="MFS_dom"/>
</dbReference>
<dbReference type="GO" id="GO:0012505">
    <property type="term" value="C:endomembrane system"/>
    <property type="evidence" value="ECO:0007669"/>
    <property type="project" value="UniProtKB-SubCell"/>
</dbReference>
<feature type="transmembrane region" description="Helical" evidence="6">
    <location>
        <begin position="361"/>
        <end position="380"/>
    </location>
</feature>
<dbReference type="Pfam" id="PF11700">
    <property type="entry name" value="ATG22"/>
    <property type="match status" value="1"/>
</dbReference>
<dbReference type="InterPro" id="IPR024671">
    <property type="entry name" value="Atg22-like"/>
</dbReference>
<feature type="transmembrane region" description="Helical" evidence="6">
    <location>
        <begin position="274"/>
        <end position="295"/>
    </location>
</feature>
<keyword evidence="4 6" id="KW-1133">Transmembrane helix</keyword>
<feature type="transmembrane region" description="Helical" evidence="6">
    <location>
        <begin position="156"/>
        <end position="176"/>
    </location>
</feature>